<dbReference type="Proteomes" id="UP001253595">
    <property type="component" value="Unassembled WGS sequence"/>
</dbReference>
<organism evidence="1 2">
    <name type="scientific">Cellvibrio fibrivorans</name>
    <dbReference type="NCBI Taxonomy" id="126350"/>
    <lineage>
        <taxon>Bacteria</taxon>
        <taxon>Pseudomonadati</taxon>
        <taxon>Pseudomonadota</taxon>
        <taxon>Gammaproteobacteria</taxon>
        <taxon>Cellvibrionales</taxon>
        <taxon>Cellvibrionaceae</taxon>
        <taxon>Cellvibrio</taxon>
    </lineage>
</organism>
<reference evidence="1 2" key="1">
    <citation type="submission" date="2023-07" db="EMBL/GenBank/DDBJ databases">
        <title>Sorghum-associated microbial communities from plants grown in Nebraska, USA.</title>
        <authorList>
            <person name="Schachtman D."/>
        </authorList>
    </citation>
    <scope>NUCLEOTIDE SEQUENCE [LARGE SCALE GENOMIC DNA]</scope>
    <source>
        <strain evidence="1 2">BE190</strain>
    </source>
</reference>
<keyword evidence="2" id="KW-1185">Reference proteome</keyword>
<proteinExistence type="predicted"/>
<gene>
    <name evidence="1" type="ORF">J2X05_002450</name>
</gene>
<protein>
    <submittedName>
        <fullName evidence="1">Repeat protein (TIGR04042 family)</fullName>
    </submittedName>
</protein>
<dbReference type="RefSeq" id="WP_310072739.1">
    <property type="nucleotide sequence ID" value="NZ_JAVDVX010000004.1"/>
</dbReference>
<dbReference type="InterPro" id="IPR023846">
    <property type="entry name" value="CHP04042_MSMEG0570"/>
</dbReference>
<evidence type="ECO:0000313" key="1">
    <source>
        <dbReference type="EMBL" id="MDR7090426.1"/>
    </source>
</evidence>
<comment type="caution">
    <text evidence="1">The sequence shown here is derived from an EMBL/GenBank/DDBJ whole genome shotgun (WGS) entry which is preliminary data.</text>
</comment>
<sequence length="95" mass="10908">MPSVNFNVIWPDGDKVTYYSPSTIVREHLTAGSEYSQREFDERIQAALNAASERVYQRFGYYCTAASGELERIQCKLQFLREQEIAGDVRVSHVN</sequence>
<dbReference type="EMBL" id="JAVDVX010000004">
    <property type="protein sequence ID" value="MDR7090426.1"/>
    <property type="molecule type" value="Genomic_DNA"/>
</dbReference>
<evidence type="ECO:0000313" key="2">
    <source>
        <dbReference type="Proteomes" id="UP001253595"/>
    </source>
</evidence>
<name>A0ABU1UZ44_9GAMM</name>
<accession>A0ABU1UZ44</accession>
<dbReference type="NCBIfam" id="TIGR04042">
    <property type="entry name" value="MSMEG_0570_fam"/>
    <property type="match status" value="1"/>
</dbReference>